<evidence type="ECO:0000313" key="1">
    <source>
        <dbReference type="EMBL" id="SVB73982.1"/>
    </source>
</evidence>
<sequence>VVILAGDRLVLGPLINSWQTRAANIIQLERNVDYGNDLLPREKSYTKKWEQYWEGNLNSTNSVAEDEVLRAIENWTGDSGILLTSVKPQWQNHEYEFLGKEIAENKTYSYKTYDVRLVAEGTMQEAVEFVHAIESDGLPLKIEQLELVSREKTGKLISVSVHFTGLQLGEALQ</sequence>
<accession>A0A382GGK2</accession>
<feature type="non-terminal residue" evidence="1">
    <location>
        <position position="1"/>
    </location>
</feature>
<organism evidence="1">
    <name type="scientific">marine metagenome</name>
    <dbReference type="NCBI Taxonomy" id="408172"/>
    <lineage>
        <taxon>unclassified sequences</taxon>
        <taxon>metagenomes</taxon>
        <taxon>ecological metagenomes</taxon>
    </lineage>
</organism>
<proteinExistence type="predicted"/>
<protein>
    <submittedName>
        <fullName evidence="1">Uncharacterized protein</fullName>
    </submittedName>
</protein>
<gene>
    <name evidence="1" type="ORF">METZ01_LOCUS226836</name>
</gene>
<dbReference type="AlphaFoldDB" id="A0A382GGK2"/>
<dbReference type="EMBL" id="UINC01055284">
    <property type="protein sequence ID" value="SVB73982.1"/>
    <property type="molecule type" value="Genomic_DNA"/>
</dbReference>
<name>A0A382GGK2_9ZZZZ</name>
<reference evidence="1" key="1">
    <citation type="submission" date="2018-05" db="EMBL/GenBank/DDBJ databases">
        <authorList>
            <person name="Lanie J.A."/>
            <person name="Ng W.-L."/>
            <person name="Kazmierczak K.M."/>
            <person name="Andrzejewski T.M."/>
            <person name="Davidsen T.M."/>
            <person name="Wayne K.J."/>
            <person name="Tettelin H."/>
            <person name="Glass J.I."/>
            <person name="Rusch D."/>
            <person name="Podicherti R."/>
            <person name="Tsui H.-C.T."/>
            <person name="Winkler M.E."/>
        </authorList>
    </citation>
    <scope>NUCLEOTIDE SEQUENCE</scope>
</reference>